<keyword evidence="12" id="KW-1185">Reference proteome</keyword>
<evidence type="ECO:0000313" key="11">
    <source>
        <dbReference type="EMBL" id="GME67122.1"/>
    </source>
</evidence>
<comment type="similarity">
    <text evidence="3">Belongs to the MNN1/MNT family.</text>
</comment>
<dbReference type="InterPro" id="IPR029044">
    <property type="entry name" value="Nucleotide-diphossugar_trans"/>
</dbReference>
<comment type="subcellular location">
    <subcellularLocation>
        <location evidence="1">Golgi apparatus membrane</location>
        <topology evidence="1">Single-pass type II membrane protein</topology>
    </subcellularLocation>
</comment>
<keyword evidence="7" id="KW-1133">Transmembrane helix</keyword>
<comment type="pathway">
    <text evidence="2">Protein modification; protein glycosylation.</text>
</comment>
<dbReference type="SUPFAM" id="SSF53448">
    <property type="entry name" value="Nucleotide-diphospho-sugar transferases"/>
    <property type="match status" value="1"/>
</dbReference>
<evidence type="ECO:0000256" key="2">
    <source>
        <dbReference type="ARBA" id="ARBA00004922"/>
    </source>
</evidence>
<keyword evidence="5" id="KW-0812">Transmembrane</keyword>
<evidence type="ECO:0000256" key="5">
    <source>
        <dbReference type="ARBA" id="ARBA00022692"/>
    </source>
</evidence>
<dbReference type="PANTHER" id="PTHR31646">
    <property type="entry name" value="ALPHA-1,2-MANNOSYLTRANSFERASE MNN2"/>
    <property type="match status" value="1"/>
</dbReference>
<evidence type="ECO:0000256" key="9">
    <source>
        <dbReference type="ARBA" id="ARBA00023136"/>
    </source>
</evidence>
<keyword evidence="4" id="KW-0808">Transferase</keyword>
<evidence type="ECO:0000256" key="6">
    <source>
        <dbReference type="ARBA" id="ARBA00022968"/>
    </source>
</evidence>
<proteinExistence type="inferred from homology"/>
<keyword evidence="8" id="KW-0333">Golgi apparatus</keyword>
<evidence type="ECO:0000256" key="3">
    <source>
        <dbReference type="ARBA" id="ARBA00009105"/>
    </source>
</evidence>
<dbReference type="EMBL" id="BSXN01000103">
    <property type="protein sequence ID" value="GME67122.1"/>
    <property type="molecule type" value="Genomic_DNA"/>
</dbReference>
<dbReference type="GO" id="GO:0000026">
    <property type="term" value="F:alpha-1,2-mannosyltransferase activity"/>
    <property type="evidence" value="ECO:0007669"/>
    <property type="project" value="TreeGrafter"/>
</dbReference>
<name>A0A9W6SVB8_CANBO</name>
<dbReference type="Proteomes" id="UP001165120">
    <property type="component" value="Unassembled WGS sequence"/>
</dbReference>
<accession>A0A9W6SVB8</accession>
<comment type="caution">
    <text evidence="11">The sequence shown here is derived from an EMBL/GenBank/DDBJ whole genome shotgun (WGS) entry which is preliminary data.</text>
</comment>
<feature type="compositionally biased region" description="Basic and acidic residues" evidence="10">
    <location>
        <begin position="91"/>
        <end position="128"/>
    </location>
</feature>
<sequence>MSSKSNQDDNTISLNYFNQLSNSVYEYSKNFKFNDEVDDSDSKKINQDEQKNLQLSKPSSTPEDSENIVNLYFKPDHTGSIKGGSTGNTKNPEEKPLEELLETNDKDGDDKSEDNTNNDKNDNSKDKSSSSSSSNKKPSEPDDRKELPLTENQSPTMEKLNRVTSEDIIKGDVIFQNYFAEIFELLKRNKMNYPVKERLTLKNGKPKIENVLFYAQTYDRISENDVSHFMSFTPQLVNDLSLKHEYVTSNLPQEVPKGFYRGNGYVIVGGGKYSWFALLGIETLRKVGSQLPVEVILPDTEDYEFEFCDQILPSLNARCVEMNTVFGKQNLKRFDIAGYQYKSFALLASTFENAYLLDSDTFPVNNPDDLFESDLYKNYHMITFPDFWRRTTSPLYYKIAGIPVGDKQIRHLNDFWTNPKYYWTKDNEVPYHGFPYHDREGTLPDWTTESGEMLINKNVHYKTLLLSLYYNNDGPYGYYPLLSQGGAGEGDKETFSLWLV</sequence>
<evidence type="ECO:0000256" key="4">
    <source>
        <dbReference type="ARBA" id="ARBA00022679"/>
    </source>
</evidence>
<feature type="compositionally biased region" description="Polar residues" evidence="10">
    <location>
        <begin position="52"/>
        <end position="62"/>
    </location>
</feature>
<evidence type="ECO:0000256" key="1">
    <source>
        <dbReference type="ARBA" id="ARBA00004323"/>
    </source>
</evidence>
<feature type="region of interest" description="Disordered" evidence="10">
    <location>
        <begin position="34"/>
        <end position="159"/>
    </location>
</feature>
<keyword evidence="9" id="KW-0472">Membrane</keyword>
<evidence type="ECO:0000256" key="7">
    <source>
        <dbReference type="ARBA" id="ARBA00022989"/>
    </source>
</evidence>
<evidence type="ECO:0000313" key="12">
    <source>
        <dbReference type="Proteomes" id="UP001165120"/>
    </source>
</evidence>
<evidence type="ECO:0000256" key="10">
    <source>
        <dbReference type="SAM" id="MobiDB-lite"/>
    </source>
</evidence>
<dbReference type="Pfam" id="PF11051">
    <property type="entry name" value="Mannosyl_trans3"/>
    <property type="match status" value="1"/>
</dbReference>
<keyword evidence="6" id="KW-0735">Signal-anchor</keyword>
<gene>
    <name evidence="11" type="ORF">Cboi02_000055300</name>
</gene>
<feature type="compositionally biased region" description="Basic and acidic residues" evidence="10">
    <location>
        <begin position="34"/>
        <end position="51"/>
    </location>
</feature>
<dbReference type="GO" id="GO:0000139">
    <property type="term" value="C:Golgi membrane"/>
    <property type="evidence" value="ECO:0007669"/>
    <property type="project" value="UniProtKB-SubCell"/>
</dbReference>
<protein>
    <submittedName>
        <fullName evidence="11">Unnamed protein product</fullName>
    </submittedName>
</protein>
<reference evidence="11" key="1">
    <citation type="submission" date="2023-04" db="EMBL/GenBank/DDBJ databases">
        <title>Candida boidinii NBRC 10035.</title>
        <authorList>
            <person name="Ichikawa N."/>
            <person name="Sato H."/>
            <person name="Tonouchi N."/>
        </authorList>
    </citation>
    <scope>NUCLEOTIDE SEQUENCE</scope>
    <source>
        <strain evidence="11">NBRC 10035</strain>
    </source>
</reference>
<feature type="compositionally biased region" description="Basic and acidic residues" evidence="10">
    <location>
        <begin position="137"/>
        <end position="148"/>
    </location>
</feature>
<organism evidence="11 12">
    <name type="scientific">Candida boidinii</name>
    <name type="common">Yeast</name>
    <dbReference type="NCBI Taxonomy" id="5477"/>
    <lineage>
        <taxon>Eukaryota</taxon>
        <taxon>Fungi</taxon>
        <taxon>Dikarya</taxon>
        <taxon>Ascomycota</taxon>
        <taxon>Saccharomycotina</taxon>
        <taxon>Pichiomycetes</taxon>
        <taxon>Pichiales</taxon>
        <taxon>Pichiaceae</taxon>
        <taxon>Ogataea</taxon>
        <taxon>Ogataea/Candida clade</taxon>
    </lineage>
</organism>
<dbReference type="AlphaFoldDB" id="A0A9W6SVB8"/>
<dbReference type="InterPro" id="IPR022751">
    <property type="entry name" value="Alpha_mannosyltransferase"/>
</dbReference>
<dbReference type="PANTHER" id="PTHR31646:SF1">
    <property type="entry name" value="ALPHA-1,2-MANNOSYLTRANSFERASE MNN2"/>
    <property type="match status" value="1"/>
</dbReference>
<dbReference type="GO" id="GO:0046354">
    <property type="term" value="P:mannan biosynthetic process"/>
    <property type="evidence" value="ECO:0007669"/>
    <property type="project" value="UniProtKB-ARBA"/>
</dbReference>
<evidence type="ECO:0000256" key="8">
    <source>
        <dbReference type="ARBA" id="ARBA00023034"/>
    </source>
</evidence>